<dbReference type="Pfam" id="PF00994">
    <property type="entry name" value="MoCF_biosynth"/>
    <property type="match status" value="1"/>
</dbReference>
<sequence>MAIITISDTRTLDNDHSGNYLISELEKAGHLLVGRTIVKDEKDQIKAAFQGFMQEAQIVISSGGTGITGRDVTIPVMESLIEKPMPGFGELFRMLSYQQVKGAAMLSRAVGGLAGKTLLFALPGSLNAVQTGWEGLLRDELAHLAFEVVR</sequence>
<reference evidence="4" key="1">
    <citation type="journal article" date="2019" name="Int. J. Syst. Evol. Microbiol.">
        <title>The Global Catalogue of Microorganisms (GCM) 10K type strain sequencing project: providing services to taxonomists for standard genome sequencing and annotation.</title>
        <authorList>
            <consortium name="The Broad Institute Genomics Platform"/>
            <consortium name="The Broad Institute Genome Sequencing Center for Infectious Disease"/>
            <person name="Wu L."/>
            <person name="Ma J."/>
        </authorList>
    </citation>
    <scope>NUCLEOTIDE SEQUENCE [LARGE SCALE GENOMIC DNA]</scope>
    <source>
        <strain evidence="4">JCM 14370</strain>
    </source>
</reference>
<organism evidence="3 4">
    <name type="scientific">Deinococcus roseus</name>
    <dbReference type="NCBI Taxonomy" id="392414"/>
    <lineage>
        <taxon>Bacteria</taxon>
        <taxon>Thermotogati</taxon>
        <taxon>Deinococcota</taxon>
        <taxon>Deinococci</taxon>
        <taxon>Deinococcales</taxon>
        <taxon>Deinococcaceae</taxon>
        <taxon>Deinococcus</taxon>
    </lineage>
</organism>
<evidence type="ECO:0000313" key="4">
    <source>
        <dbReference type="Proteomes" id="UP000632222"/>
    </source>
</evidence>
<feature type="domain" description="MoaB/Mog" evidence="2">
    <location>
        <begin position="2"/>
        <end position="144"/>
    </location>
</feature>
<dbReference type="Gene3D" id="3.40.980.10">
    <property type="entry name" value="MoaB/Mog-like domain"/>
    <property type="match status" value="1"/>
</dbReference>
<dbReference type="InterPro" id="IPR012245">
    <property type="entry name" value="MoaB"/>
</dbReference>
<dbReference type="PANTHER" id="PTHR43232">
    <property type="entry name" value="MOLYBDENUM COFACTOR BIOSYNTHESIS PROTEIN B"/>
    <property type="match status" value="1"/>
</dbReference>
<dbReference type="CDD" id="cd00886">
    <property type="entry name" value="MogA_MoaB"/>
    <property type="match status" value="1"/>
</dbReference>
<comment type="caution">
    <text evidence="3">The sequence shown here is derived from an EMBL/GenBank/DDBJ whole genome shotgun (WGS) entry which is preliminary data.</text>
</comment>
<dbReference type="InterPro" id="IPR036425">
    <property type="entry name" value="MoaB/Mog-like_dom_sf"/>
</dbReference>
<dbReference type="PIRSF" id="PIRSF006443">
    <property type="entry name" value="MoaB"/>
    <property type="match status" value="1"/>
</dbReference>
<protein>
    <recommendedName>
        <fullName evidence="1">Molybdenum cofactor biosynthesis protein B</fullName>
    </recommendedName>
</protein>
<evidence type="ECO:0000259" key="2">
    <source>
        <dbReference type="SMART" id="SM00852"/>
    </source>
</evidence>
<dbReference type="SUPFAM" id="SSF53218">
    <property type="entry name" value="Molybdenum cofactor biosynthesis proteins"/>
    <property type="match status" value="1"/>
</dbReference>
<dbReference type="NCBIfam" id="TIGR00177">
    <property type="entry name" value="molyb_syn"/>
    <property type="match status" value="1"/>
</dbReference>
<keyword evidence="4" id="KW-1185">Reference proteome</keyword>
<dbReference type="EMBL" id="BMOD01000002">
    <property type="protein sequence ID" value="GGJ24274.1"/>
    <property type="molecule type" value="Genomic_DNA"/>
</dbReference>
<accession>A0ABQ2CV97</accession>
<name>A0ABQ2CV97_9DEIO</name>
<gene>
    <name evidence="3" type="ORF">GCM10008938_08040</name>
</gene>
<proteinExistence type="predicted"/>
<dbReference type="PANTHER" id="PTHR43232:SF2">
    <property type="entry name" value="MOLYBDENUM COFACTOR BIOSYNTHESIS PROTEIN B"/>
    <property type="match status" value="1"/>
</dbReference>
<evidence type="ECO:0000256" key="1">
    <source>
        <dbReference type="ARBA" id="ARBA00015262"/>
    </source>
</evidence>
<dbReference type="SMART" id="SM00852">
    <property type="entry name" value="MoCF_biosynth"/>
    <property type="match status" value="1"/>
</dbReference>
<dbReference type="Proteomes" id="UP000632222">
    <property type="component" value="Unassembled WGS sequence"/>
</dbReference>
<dbReference type="InterPro" id="IPR001453">
    <property type="entry name" value="MoaB/Mog_dom"/>
</dbReference>
<evidence type="ECO:0000313" key="3">
    <source>
        <dbReference type="EMBL" id="GGJ24274.1"/>
    </source>
</evidence>